<organism evidence="2 3">
    <name type="scientific">Bombilactobacillus mellifer</name>
    <dbReference type="NCBI Taxonomy" id="1218492"/>
    <lineage>
        <taxon>Bacteria</taxon>
        <taxon>Bacillati</taxon>
        <taxon>Bacillota</taxon>
        <taxon>Bacilli</taxon>
        <taxon>Lactobacillales</taxon>
        <taxon>Lactobacillaceae</taxon>
        <taxon>Bombilactobacillus</taxon>
    </lineage>
</organism>
<protein>
    <recommendedName>
        <fullName evidence="4">WxL domain-containing protein</fullName>
    </recommendedName>
</protein>
<reference evidence="2 3" key="1">
    <citation type="submission" date="2015-01" db="EMBL/GenBank/DDBJ databases">
        <title>Comparative genomics of the lactic acid bacteria isolated from the honey bee gut.</title>
        <authorList>
            <person name="Ellegaard K.M."/>
            <person name="Tamarit D."/>
            <person name="Javelind E."/>
            <person name="Olofsson T."/>
            <person name="Andersson S.G."/>
            <person name="Vasquez A."/>
        </authorList>
    </citation>
    <scope>NUCLEOTIDE SEQUENCE [LARGE SCALE GENOMIC DNA]</scope>
    <source>
        <strain evidence="2 3">Bin4</strain>
    </source>
</reference>
<sequence length="488" mass="54867">YDTRLNGQDHVPIYFREWNAAKIPRGLYFKNSDSTPYRLDFLFDIPNGPDGWSALVYNQDMTNFIGQRTPTNPKENHDPDHAARSEKDYDSMIGMTWSKNKIGALAFGQSSPTIGFETSSGAATAPTIRSDKEKLKYCHDIDKGEDLPPVKLSGTVNSTNKQVNYVKLYYLIDNPTIPTADTQRKSLGQVQINEHELTSWAKFDNLQITDEDDLKTLATRESQGHSIYIYGIDDQGYQSNIVEIKVLPNVNVTIHYKCGNDPIKSDNYFLKAEGDSYNLNDTDYAPKSIVSNGIHYKLSPNQTNLIGTVTTGLKEITIQYDVADGMAITQVPKLDFGKILLLPKPKYYNIVTQTDDLQIKATNSLAWKLSMSADPFYRVTENNQLDKADSLDGLLYYHRLNKDSVLPNNPVPINTEPKEVSNSGDVASASETLGNTTTTNFRNVWWERDQDKHLKQVSGPLLLPPSSLRHPQATYHSTVTWTLDNVPN</sequence>
<dbReference type="HOGENOM" id="CLU_562069_0_0_9"/>
<gene>
    <name evidence="2" type="ORF">JG30_07365</name>
</gene>
<dbReference type="EMBL" id="JXJQ01000008">
    <property type="protein sequence ID" value="KJY61687.1"/>
    <property type="molecule type" value="Genomic_DNA"/>
</dbReference>
<comment type="caution">
    <text evidence="2">The sequence shown here is derived from an EMBL/GenBank/DDBJ whole genome shotgun (WGS) entry which is preliminary data.</text>
</comment>
<dbReference type="Proteomes" id="UP000033558">
    <property type="component" value="Unassembled WGS sequence"/>
</dbReference>
<feature type="compositionally biased region" description="Polar residues" evidence="1">
    <location>
        <begin position="420"/>
        <end position="433"/>
    </location>
</feature>
<proteinExistence type="predicted"/>
<evidence type="ECO:0008006" key="4">
    <source>
        <dbReference type="Google" id="ProtNLM"/>
    </source>
</evidence>
<feature type="non-terminal residue" evidence="2">
    <location>
        <position position="1"/>
    </location>
</feature>
<feature type="region of interest" description="Disordered" evidence="1">
    <location>
        <begin position="414"/>
        <end position="433"/>
    </location>
</feature>
<dbReference type="RefSeq" id="WP_046316290.1">
    <property type="nucleotide sequence ID" value="NZ_KQ034028.1"/>
</dbReference>
<evidence type="ECO:0000313" key="3">
    <source>
        <dbReference type="Proteomes" id="UP000033558"/>
    </source>
</evidence>
<evidence type="ECO:0000313" key="2">
    <source>
        <dbReference type="EMBL" id="KJY61687.1"/>
    </source>
</evidence>
<name>A0A0F4LS89_9LACO</name>
<dbReference type="AlphaFoldDB" id="A0A0F4LS89"/>
<accession>A0A0F4LS89</accession>
<keyword evidence="3" id="KW-1185">Reference proteome</keyword>
<dbReference type="PATRIC" id="fig|1218492.5.peg.874"/>
<evidence type="ECO:0000256" key="1">
    <source>
        <dbReference type="SAM" id="MobiDB-lite"/>
    </source>
</evidence>